<feature type="chain" id="PRO_5045880826" evidence="1">
    <location>
        <begin position="21"/>
        <end position="297"/>
    </location>
</feature>
<dbReference type="RefSeq" id="WP_302039427.1">
    <property type="nucleotide sequence ID" value="NZ_JAUKPO010000013.1"/>
</dbReference>
<evidence type="ECO:0000313" key="4">
    <source>
        <dbReference type="Proteomes" id="UP001168528"/>
    </source>
</evidence>
<reference evidence="3" key="1">
    <citation type="submission" date="2023-07" db="EMBL/GenBank/DDBJ databases">
        <title>The genome sequence of Rhodocytophaga aerolata KACC 12507.</title>
        <authorList>
            <person name="Zhang X."/>
        </authorList>
    </citation>
    <scope>NUCLEOTIDE SEQUENCE</scope>
    <source>
        <strain evidence="3">KACC 12507</strain>
    </source>
</reference>
<dbReference type="InterPro" id="IPR008258">
    <property type="entry name" value="Transglycosylase_SLT_dom_1"/>
</dbReference>
<keyword evidence="4" id="KW-1185">Reference proteome</keyword>
<dbReference type="InterPro" id="IPR023346">
    <property type="entry name" value="Lysozyme-like_dom_sf"/>
</dbReference>
<proteinExistence type="predicted"/>
<dbReference type="CDD" id="cd16894">
    <property type="entry name" value="MltD-like"/>
    <property type="match status" value="1"/>
</dbReference>
<feature type="domain" description="Transglycosylase SLT" evidence="2">
    <location>
        <begin position="95"/>
        <end position="190"/>
    </location>
</feature>
<gene>
    <name evidence="3" type="ORF">Q0590_20275</name>
</gene>
<dbReference type="Gene3D" id="1.10.530.10">
    <property type="match status" value="1"/>
</dbReference>
<name>A0ABT8R961_9BACT</name>
<protein>
    <submittedName>
        <fullName evidence="3">Lytic transglycosylase domain-containing protein</fullName>
    </submittedName>
</protein>
<accession>A0ABT8R961</accession>
<sequence length="297" mass="34987">MKYAVVFAFILAATWSQVFAQNGNAIFQKVSNVYIPQEVYFAGEKVPLEDPEVRERLERELIINTYKHATTFIILKRVNRWRDKIEPMLVEEGVPKDFFYLAVIESELEPYADSGKAHGFWQFTEGSARGQNLEMNRYVDQRRDPLLSTKAAARHIKSNYAEMRNWTLAAAAYNLGLPTLKRVKNYQQMDNYYDLYLTSETARYVFRILAMKLIIENPEKYGFYLTDKDKYQPYATTTVKVDRTIDNIAKFALDNKINYKQLKLYNPWIKFDSKDDYTYRFEVTPGKVYHFQIPVVK</sequence>
<keyword evidence="1" id="KW-0732">Signal</keyword>
<evidence type="ECO:0000256" key="1">
    <source>
        <dbReference type="SAM" id="SignalP"/>
    </source>
</evidence>
<evidence type="ECO:0000259" key="2">
    <source>
        <dbReference type="Pfam" id="PF01464"/>
    </source>
</evidence>
<organism evidence="3 4">
    <name type="scientific">Rhodocytophaga aerolata</name>
    <dbReference type="NCBI Taxonomy" id="455078"/>
    <lineage>
        <taxon>Bacteria</taxon>
        <taxon>Pseudomonadati</taxon>
        <taxon>Bacteroidota</taxon>
        <taxon>Cytophagia</taxon>
        <taxon>Cytophagales</taxon>
        <taxon>Rhodocytophagaceae</taxon>
        <taxon>Rhodocytophaga</taxon>
    </lineage>
</organism>
<dbReference type="SUPFAM" id="SSF53955">
    <property type="entry name" value="Lysozyme-like"/>
    <property type="match status" value="1"/>
</dbReference>
<evidence type="ECO:0000313" key="3">
    <source>
        <dbReference type="EMBL" id="MDO1448625.1"/>
    </source>
</evidence>
<dbReference type="Proteomes" id="UP001168528">
    <property type="component" value="Unassembled WGS sequence"/>
</dbReference>
<feature type="signal peptide" evidence="1">
    <location>
        <begin position="1"/>
        <end position="20"/>
    </location>
</feature>
<dbReference type="EMBL" id="JAUKPO010000013">
    <property type="protein sequence ID" value="MDO1448625.1"/>
    <property type="molecule type" value="Genomic_DNA"/>
</dbReference>
<comment type="caution">
    <text evidence="3">The sequence shown here is derived from an EMBL/GenBank/DDBJ whole genome shotgun (WGS) entry which is preliminary data.</text>
</comment>
<dbReference type="Pfam" id="PF01464">
    <property type="entry name" value="SLT"/>
    <property type="match status" value="1"/>
</dbReference>